<evidence type="ECO:0000313" key="4">
    <source>
        <dbReference type="Proteomes" id="UP001205890"/>
    </source>
</evidence>
<accession>A0ABT1L6H4</accession>
<comment type="caution">
    <text evidence="3">The sequence shown here is derived from an EMBL/GenBank/DDBJ whole genome shotgun (WGS) entry which is preliminary data.</text>
</comment>
<keyword evidence="4" id="KW-1185">Reference proteome</keyword>
<dbReference type="PIRSF" id="PIRSF029557">
    <property type="entry name" value="UCP029557"/>
    <property type="match status" value="1"/>
</dbReference>
<name>A0ABT1L6H4_9HYPH</name>
<proteinExistence type="predicted"/>
<dbReference type="InterPro" id="IPR023361">
    <property type="entry name" value="DUF1285_beta_roll_sf"/>
</dbReference>
<sequence>MWSMTQGERPSSPAPALDSLTAGVQAAAGKGPPPVHLWNPAYCGEIDMRIAADGTWFYMGTPIGRPALVKLFASVLRKDPERFVLVTPVERVGIRVDDAPFVAVAMETRGEGAGRALAFRTNVDDWVIADSSHPLRFEREATGGLRPYVLVRGELWARVSRPVFYDLVELGEERDVAGVAMFGVASAGTFFPMAEAAELAAQLAAGEDAP</sequence>
<dbReference type="Gene3D" id="2.30.270.10">
    <property type="entry name" value="duf1285 protein"/>
    <property type="match status" value="1"/>
</dbReference>
<dbReference type="Pfam" id="PF06938">
    <property type="entry name" value="DUF1285_N"/>
    <property type="match status" value="1"/>
</dbReference>
<dbReference type="Gene3D" id="2.20.70.10">
    <property type="match status" value="1"/>
</dbReference>
<protein>
    <submittedName>
        <fullName evidence="3">DUF1285 domain-containing protein</fullName>
    </submittedName>
</protein>
<organism evidence="3 4">
    <name type="scientific">Alsobacter ponti</name>
    <dbReference type="NCBI Taxonomy" id="2962936"/>
    <lineage>
        <taxon>Bacteria</taxon>
        <taxon>Pseudomonadati</taxon>
        <taxon>Pseudomonadota</taxon>
        <taxon>Alphaproteobacteria</taxon>
        <taxon>Hyphomicrobiales</taxon>
        <taxon>Alsobacteraceae</taxon>
        <taxon>Alsobacter</taxon>
    </lineage>
</organism>
<dbReference type="InterPro" id="IPR010707">
    <property type="entry name" value="DUF1285"/>
</dbReference>
<dbReference type="InterPro" id="IPR048341">
    <property type="entry name" value="DUF1285_N"/>
</dbReference>
<evidence type="ECO:0000259" key="2">
    <source>
        <dbReference type="Pfam" id="PF21028"/>
    </source>
</evidence>
<dbReference type="Proteomes" id="UP001205890">
    <property type="component" value="Unassembled WGS sequence"/>
</dbReference>
<feature type="domain" description="DUF1285" evidence="2">
    <location>
        <begin position="100"/>
        <end position="193"/>
    </location>
</feature>
<dbReference type="Pfam" id="PF21028">
    <property type="entry name" value="DUF1285_C"/>
    <property type="match status" value="1"/>
</dbReference>
<gene>
    <name evidence="3" type="ORF">NK718_00605</name>
</gene>
<feature type="domain" description="DUF1285" evidence="1">
    <location>
        <begin position="33"/>
        <end position="99"/>
    </location>
</feature>
<reference evidence="3 4" key="1">
    <citation type="submission" date="2022-07" db="EMBL/GenBank/DDBJ databases">
        <authorList>
            <person name="Li W.-J."/>
            <person name="Deng Q.-Q."/>
        </authorList>
    </citation>
    <scope>NUCLEOTIDE SEQUENCE [LARGE SCALE GENOMIC DNA]</scope>
    <source>
        <strain evidence="3 4">SYSU M60028</strain>
    </source>
</reference>
<dbReference type="Gene3D" id="3.10.540.10">
    <property type="entry name" value="duf1285 like domain"/>
    <property type="match status" value="1"/>
</dbReference>
<dbReference type="InterPro" id="IPR048342">
    <property type="entry name" value="DUF1285_C"/>
</dbReference>
<evidence type="ECO:0000313" key="3">
    <source>
        <dbReference type="EMBL" id="MCP8937004.1"/>
    </source>
</evidence>
<evidence type="ECO:0000259" key="1">
    <source>
        <dbReference type="Pfam" id="PF06938"/>
    </source>
</evidence>
<dbReference type="EMBL" id="JANCLU010000001">
    <property type="protein sequence ID" value="MCP8937004.1"/>
    <property type="molecule type" value="Genomic_DNA"/>
</dbReference>